<evidence type="ECO:0000313" key="2">
    <source>
        <dbReference type="EMBL" id="MBW4360239.1"/>
    </source>
</evidence>
<evidence type="ECO:0000313" key="3">
    <source>
        <dbReference type="Proteomes" id="UP000812031"/>
    </source>
</evidence>
<sequence>MKIKKTELKENIDSIWEISTFSKECFGYAFYFHKPETEDESEFLNESRDFKFIRHILWRMTIIELSKLFSNSKNDVYNLNHFINKLKRNQSFGDIGILEEKIQNWEKILLDNQKLIKNVLNLRNKVYAHKDRKNDDLKLLDIRFKEIEILINLSEEIITEIHSVAFDSDVRFKAIYFNKDRFNLIKILAEEKKNRRNRVKKGNLG</sequence>
<accession>A0ABS6XU80</accession>
<dbReference type="Proteomes" id="UP000812031">
    <property type="component" value="Unassembled WGS sequence"/>
</dbReference>
<evidence type="ECO:0000259" key="1">
    <source>
        <dbReference type="Pfam" id="PF18734"/>
    </source>
</evidence>
<organism evidence="2 3">
    <name type="scientific">Flavobacterium taihuense</name>
    <dbReference type="NCBI Taxonomy" id="2857508"/>
    <lineage>
        <taxon>Bacteria</taxon>
        <taxon>Pseudomonadati</taxon>
        <taxon>Bacteroidota</taxon>
        <taxon>Flavobacteriia</taxon>
        <taxon>Flavobacteriales</taxon>
        <taxon>Flavobacteriaceae</taxon>
        <taxon>Flavobacterium</taxon>
    </lineage>
</organism>
<name>A0ABS6XU80_9FLAO</name>
<proteinExistence type="predicted"/>
<gene>
    <name evidence="2" type="ORF">KZH69_07055</name>
</gene>
<protein>
    <recommendedName>
        <fullName evidence="1">HEPN AbiU2-like domain-containing protein</fullName>
    </recommendedName>
</protein>
<dbReference type="RefSeq" id="WP_219316754.1">
    <property type="nucleotide sequence ID" value="NZ_JAHWYN010000005.1"/>
</dbReference>
<dbReference type="InterPro" id="IPR040704">
    <property type="entry name" value="HEPN_AbiU2"/>
</dbReference>
<dbReference type="Pfam" id="PF18734">
    <property type="entry name" value="HEPN_AbiU2"/>
    <property type="match status" value="1"/>
</dbReference>
<reference evidence="2 3" key="1">
    <citation type="submission" date="2021-07" db="EMBL/GenBank/DDBJ databases">
        <title>Flavobacterium sp. nov. isolated from sediment on the Taihu Lake.</title>
        <authorList>
            <person name="Qu J.-H."/>
        </authorList>
    </citation>
    <scope>NUCLEOTIDE SEQUENCE [LARGE SCALE GENOMIC DNA]</scope>
    <source>
        <strain evidence="2 3">NAS39</strain>
    </source>
</reference>
<comment type="caution">
    <text evidence="2">The sequence shown here is derived from an EMBL/GenBank/DDBJ whole genome shotgun (WGS) entry which is preliminary data.</text>
</comment>
<feature type="domain" description="HEPN AbiU2-like" evidence="1">
    <location>
        <begin position="45"/>
        <end position="169"/>
    </location>
</feature>
<keyword evidence="3" id="KW-1185">Reference proteome</keyword>
<dbReference type="EMBL" id="JAHWYN010000005">
    <property type="protein sequence ID" value="MBW4360239.1"/>
    <property type="molecule type" value="Genomic_DNA"/>
</dbReference>